<dbReference type="SMART" id="SM00342">
    <property type="entry name" value="HTH_ARAC"/>
    <property type="match status" value="1"/>
</dbReference>
<dbReference type="SUPFAM" id="SSF55874">
    <property type="entry name" value="ATPase domain of HSP90 chaperone/DNA topoisomerase II/histidine kinase"/>
    <property type="match status" value="1"/>
</dbReference>
<dbReference type="InterPro" id="IPR011123">
    <property type="entry name" value="Y_Y_Y"/>
</dbReference>
<dbReference type="InterPro" id="IPR018060">
    <property type="entry name" value="HTH_AraC"/>
</dbReference>
<dbReference type="Gene3D" id="1.10.10.60">
    <property type="entry name" value="Homeodomain-like"/>
    <property type="match status" value="1"/>
</dbReference>
<proteinExistence type="predicted"/>
<accession>A0ABV7JB82</accession>
<dbReference type="Pfam" id="PF00072">
    <property type="entry name" value="Response_reg"/>
    <property type="match status" value="1"/>
</dbReference>
<organism evidence="12 13">
    <name type="scientific">Marinicella sediminis</name>
    <dbReference type="NCBI Taxonomy" id="1792834"/>
    <lineage>
        <taxon>Bacteria</taxon>
        <taxon>Pseudomonadati</taxon>
        <taxon>Pseudomonadota</taxon>
        <taxon>Gammaproteobacteria</taxon>
        <taxon>Lysobacterales</taxon>
        <taxon>Marinicellaceae</taxon>
        <taxon>Marinicella</taxon>
    </lineage>
</organism>
<protein>
    <recommendedName>
        <fullName evidence="2">histidine kinase</fullName>
        <ecNumber evidence="2">2.7.13.3</ecNumber>
    </recommendedName>
</protein>
<dbReference type="PROSITE" id="PS00041">
    <property type="entry name" value="HTH_ARAC_FAMILY_1"/>
    <property type="match status" value="1"/>
</dbReference>
<evidence type="ECO:0000259" key="9">
    <source>
        <dbReference type="PROSITE" id="PS01124"/>
    </source>
</evidence>
<evidence type="ECO:0000259" key="11">
    <source>
        <dbReference type="PROSITE" id="PS50110"/>
    </source>
</evidence>
<comment type="caution">
    <text evidence="12">The sequence shown here is derived from an EMBL/GenBank/DDBJ whole genome shotgun (WGS) entry which is preliminary data.</text>
</comment>
<dbReference type="InterPro" id="IPR036890">
    <property type="entry name" value="HATPase_C_sf"/>
</dbReference>
<evidence type="ECO:0000256" key="3">
    <source>
        <dbReference type="ARBA" id="ARBA00022553"/>
    </source>
</evidence>
<dbReference type="PRINTS" id="PR00344">
    <property type="entry name" value="BCTRLSENSOR"/>
</dbReference>
<dbReference type="EC" id="2.7.13.3" evidence="2"/>
<dbReference type="Pfam" id="PF02518">
    <property type="entry name" value="HATPase_c"/>
    <property type="match status" value="1"/>
</dbReference>
<dbReference type="SMART" id="SM00448">
    <property type="entry name" value="REC"/>
    <property type="match status" value="1"/>
</dbReference>
<dbReference type="InterPro" id="IPR001789">
    <property type="entry name" value="Sig_transdc_resp-reg_receiver"/>
</dbReference>
<keyword evidence="12" id="KW-0067">ATP-binding</keyword>
<dbReference type="Pfam" id="PF07495">
    <property type="entry name" value="Y_Y_Y"/>
    <property type="match status" value="1"/>
</dbReference>
<feature type="modified residue" description="4-aspartylphosphate" evidence="7">
    <location>
        <position position="1124"/>
    </location>
</feature>
<dbReference type="SMART" id="SM00387">
    <property type="entry name" value="HATPase_c"/>
    <property type="match status" value="1"/>
</dbReference>
<evidence type="ECO:0000256" key="8">
    <source>
        <dbReference type="SAM" id="Phobius"/>
    </source>
</evidence>
<evidence type="ECO:0000256" key="7">
    <source>
        <dbReference type="PROSITE-ProRule" id="PRU00169"/>
    </source>
</evidence>
<dbReference type="SUPFAM" id="SSF46689">
    <property type="entry name" value="Homeodomain-like"/>
    <property type="match status" value="1"/>
</dbReference>
<dbReference type="InterPro" id="IPR005467">
    <property type="entry name" value="His_kinase_dom"/>
</dbReference>
<keyword evidence="12" id="KW-0547">Nucleotide-binding</keyword>
<dbReference type="PANTHER" id="PTHR43547">
    <property type="entry name" value="TWO-COMPONENT HISTIDINE KINASE"/>
    <property type="match status" value="1"/>
</dbReference>
<keyword evidence="8" id="KW-0472">Membrane</keyword>
<dbReference type="InterPro" id="IPR036097">
    <property type="entry name" value="HisK_dim/P_sf"/>
</dbReference>
<dbReference type="GO" id="GO:0005524">
    <property type="term" value="F:ATP binding"/>
    <property type="evidence" value="ECO:0007669"/>
    <property type="project" value="UniProtKB-KW"/>
</dbReference>
<dbReference type="PROSITE" id="PS50110">
    <property type="entry name" value="RESPONSE_REGULATORY"/>
    <property type="match status" value="1"/>
</dbReference>
<keyword evidence="5" id="KW-0238">DNA-binding</keyword>
<evidence type="ECO:0000256" key="1">
    <source>
        <dbReference type="ARBA" id="ARBA00000085"/>
    </source>
</evidence>
<feature type="domain" description="Response regulatory" evidence="11">
    <location>
        <begin position="1076"/>
        <end position="1191"/>
    </location>
</feature>
<evidence type="ECO:0000259" key="10">
    <source>
        <dbReference type="PROSITE" id="PS50109"/>
    </source>
</evidence>
<name>A0ABV7JB82_9GAMM</name>
<dbReference type="InterPro" id="IPR013783">
    <property type="entry name" value="Ig-like_fold"/>
</dbReference>
<dbReference type="SUPFAM" id="SSF63829">
    <property type="entry name" value="Calcium-dependent phosphotriesterase"/>
    <property type="match status" value="1"/>
</dbReference>
<keyword evidence="6" id="KW-0804">Transcription</keyword>
<dbReference type="InterPro" id="IPR003661">
    <property type="entry name" value="HisK_dim/P_dom"/>
</dbReference>
<dbReference type="Pfam" id="PF12833">
    <property type="entry name" value="HTH_18"/>
    <property type="match status" value="1"/>
</dbReference>
<evidence type="ECO:0000313" key="12">
    <source>
        <dbReference type="EMBL" id="MFC3193916.1"/>
    </source>
</evidence>
<feature type="domain" description="Histidine kinase" evidence="10">
    <location>
        <begin position="824"/>
        <end position="1036"/>
    </location>
</feature>
<evidence type="ECO:0000256" key="4">
    <source>
        <dbReference type="ARBA" id="ARBA00023015"/>
    </source>
</evidence>
<dbReference type="Proteomes" id="UP001595533">
    <property type="component" value="Unassembled WGS sequence"/>
</dbReference>
<keyword evidence="8" id="KW-1133">Transmembrane helix</keyword>
<dbReference type="InterPro" id="IPR011110">
    <property type="entry name" value="Reg_prop"/>
</dbReference>
<dbReference type="Gene3D" id="2.60.40.10">
    <property type="entry name" value="Immunoglobulins"/>
    <property type="match status" value="1"/>
</dbReference>
<keyword evidence="13" id="KW-1185">Reference proteome</keyword>
<dbReference type="Gene3D" id="3.40.50.2300">
    <property type="match status" value="1"/>
</dbReference>
<gene>
    <name evidence="12" type="ORF">ACFODZ_06660</name>
</gene>
<dbReference type="InterPro" id="IPR015943">
    <property type="entry name" value="WD40/YVTN_repeat-like_dom_sf"/>
</dbReference>
<dbReference type="SUPFAM" id="SSF47384">
    <property type="entry name" value="Homodimeric domain of signal transducing histidine kinase"/>
    <property type="match status" value="1"/>
</dbReference>
<evidence type="ECO:0000313" key="13">
    <source>
        <dbReference type="Proteomes" id="UP001595533"/>
    </source>
</evidence>
<dbReference type="InterPro" id="IPR003594">
    <property type="entry name" value="HATPase_dom"/>
</dbReference>
<dbReference type="PROSITE" id="PS01124">
    <property type="entry name" value="HTH_ARAC_FAMILY_2"/>
    <property type="match status" value="1"/>
</dbReference>
<dbReference type="InterPro" id="IPR011006">
    <property type="entry name" value="CheY-like_superfamily"/>
</dbReference>
<dbReference type="PANTHER" id="PTHR43547:SF2">
    <property type="entry name" value="HYBRID SIGNAL TRANSDUCTION HISTIDINE KINASE C"/>
    <property type="match status" value="1"/>
</dbReference>
<dbReference type="Gene3D" id="3.30.565.10">
    <property type="entry name" value="Histidine kinase-like ATPase, C-terminal domain"/>
    <property type="match status" value="1"/>
</dbReference>
<dbReference type="InterPro" id="IPR009057">
    <property type="entry name" value="Homeodomain-like_sf"/>
</dbReference>
<sequence>MHGLFFRMIMGWMLFLAVSPLVQAGSFQHLTTSDGLTHPIVRSFAEDREGFVWIGTYQGLSRFDGYQLKEFFTPDNKPFQRVRHLWSTDGVLWVGTLESGVFYIESEQVSRLDLPGVEQTGQLRGVVVHNGLVWLVYDKQIMAIAKDRIRHSFDHPIKATITSVLGAGKDFIWLATGQDVLRLNLNDHSVEQVPINAAQLNRKLQVLHRSLDGSVWLGRSDGVYQLNESCGCFVPAIDKIKGTEIYSLASDERYLWLGTARQGLIQYEMESGTVQRFSQSKNRPDGLNDNSVISLYTGRNDILWAGTFNKGVNFMPLSALQFGRLRGIDLPAGCMPGDVVFDVHEQDAGILWLGTDRGLVFNDANTGVCHLFQHNAQEPNSLSANFVYSFLVDSQQQSWITTSRGVDRWTADRPIFERQSFLPSMGVFFMAEVLPDQFFLGTNDGLFLADTKQRSAVRLTDDFQQQPMFYHHVRDASGQHWFGSTQGMFRWHNETLVPETIKSDEQSPIVNITGLATDGRGGLLIAADQRYLLSRSASAEVTDHSLIIHRLYPQVSIYDIHHVNDGWYWMSSDQGLFRVNLHKADVHLFKESDGLQSNDFLKISSHLGQSGRLYFGGRQGLNGFDPADIQLNQVAPQVVITQLSQLNKPVMPGDRTLGGEQLSKPVNELHNLRLGHQDLAIEFEFAAMNFADASRNQYAYRLLGFDPAWNLVEATERKASYTNLKPGNYTFQVKAADKDGVWSTRPKSLKLTVVPAPWLSAWAFATYLFTFIVMVFAYVRVNTARSRKRALMLEATVDERTREVQSQKQMVESLLQHKNEVFANVTHEFKTPLSLILGPVEELAQTAQTETEQQHVQLIRKNAKRLLMMVGQILKLSEAENQTADNRELQDVRAMVLMLFEAFKPIADRQGVSLRVTEVDQATVLATSDCLEMVVGNLLSNALKFSQSGDEVSIGSAVSGQQVSIFVEDTGSGIKEQDKSRVFQRFTRLGHQSHVPGTGIGLAVVKELTEANGGTVNLSSQWGQGTTFTVTFPLVIDAGNAVTSGELANQLSANLAQELTAPQVTRSANLTAHGLNVLIIEDNLDMQAHISRVLSGVCNTQLAGDGKTGVAQALEAVPDIVICDVMMPEMDGYQVCRVLRHDERTSHIPIILLTALDSKESRIKGWRENIDHYVTKPFDALELRYKIQSVINIRAILQHKTTIQFNRRQSLDNLDLPKQDVRFLKKFKQLISQHHNTPSLNRSEMASLMAMSESQLQRKIKALTGQGALDMLREYRLQQAAMQLKDGNQVGIVSDNCGFNTVSYFASCFKKRYGVTPKKYQQLNKPKPADE</sequence>
<dbReference type="Pfam" id="PF07494">
    <property type="entry name" value="Reg_prop"/>
    <property type="match status" value="1"/>
</dbReference>
<dbReference type="SMART" id="SM00388">
    <property type="entry name" value="HisKA"/>
    <property type="match status" value="1"/>
</dbReference>
<evidence type="ECO:0000256" key="5">
    <source>
        <dbReference type="ARBA" id="ARBA00023125"/>
    </source>
</evidence>
<reference evidence="13" key="1">
    <citation type="journal article" date="2019" name="Int. J. Syst. Evol. Microbiol.">
        <title>The Global Catalogue of Microorganisms (GCM) 10K type strain sequencing project: providing services to taxonomists for standard genome sequencing and annotation.</title>
        <authorList>
            <consortium name="The Broad Institute Genomics Platform"/>
            <consortium name="The Broad Institute Genome Sequencing Center for Infectious Disease"/>
            <person name="Wu L."/>
            <person name="Ma J."/>
        </authorList>
    </citation>
    <scope>NUCLEOTIDE SEQUENCE [LARGE SCALE GENOMIC DNA]</scope>
    <source>
        <strain evidence="13">KCTC 42953</strain>
    </source>
</reference>
<keyword evidence="4" id="KW-0805">Transcription regulation</keyword>
<dbReference type="Gene3D" id="1.10.287.130">
    <property type="match status" value="1"/>
</dbReference>
<dbReference type="RefSeq" id="WP_077412206.1">
    <property type="nucleotide sequence ID" value="NZ_JBHRTS010000003.1"/>
</dbReference>
<comment type="catalytic activity">
    <reaction evidence="1">
        <text>ATP + protein L-histidine = ADP + protein N-phospho-L-histidine.</text>
        <dbReference type="EC" id="2.7.13.3"/>
    </reaction>
</comment>
<dbReference type="SUPFAM" id="SSF50998">
    <property type="entry name" value="Quinoprotein alcohol dehydrogenase-like"/>
    <property type="match status" value="1"/>
</dbReference>
<dbReference type="InterPro" id="IPR004358">
    <property type="entry name" value="Sig_transdc_His_kin-like_C"/>
</dbReference>
<dbReference type="Pfam" id="PF00512">
    <property type="entry name" value="HisKA"/>
    <property type="match status" value="1"/>
</dbReference>
<evidence type="ECO:0000256" key="6">
    <source>
        <dbReference type="ARBA" id="ARBA00023163"/>
    </source>
</evidence>
<evidence type="ECO:0000256" key="2">
    <source>
        <dbReference type="ARBA" id="ARBA00012438"/>
    </source>
</evidence>
<feature type="transmembrane region" description="Helical" evidence="8">
    <location>
        <begin position="758"/>
        <end position="779"/>
    </location>
</feature>
<keyword evidence="3 7" id="KW-0597">Phosphoprotein</keyword>
<feature type="domain" description="HTH araC/xylS-type" evidence="9">
    <location>
        <begin position="1225"/>
        <end position="1323"/>
    </location>
</feature>
<dbReference type="CDD" id="cd00082">
    <property type="entry name" value="HisKA"/>
    <property type="match status" value="1"/>
</dbReference>
<keyword evidence="8" id="KW-0812">Transmembrane</keyword>
<dbReference type="EMBL" id="JBHRTS010000003">
    <property type="protein sequence ID" value="MFC3193916.1"/>
    <property type="molecule type" value="Genomic_DNA"/>
</dbReference>
<dbReference type="Gene3D" id="2.130.10.10">
    <property type="entry name" value="YVTN repeat-like/Quinoprotein amine dehydrogenase"/>
    <property type="match status" value="3"/>
</dbReference>
<dbReference type="InterPro" id="IPR018062">
    <property type="entry name" value="HTH_AraC-typ_CS"/>
</dbReference>
<dbReference type="PROSITE" id="PS50109">
    <property type="entry name" value="HIS_KIN"/>
    <property type="match status" value="1"/>
</dbReference>
<dbReference type="SUPFAM" id="SSF52172">
    <property type="entry name" value="CheY-like"/>
    <property type="match status" value="1"/>
</dbReference>
<dbReference type="InterPro" id="IPR011047">
    <property type="entry name" value="Quinoprotein_ADH-like_sf"/>
</dbReference>
<dbReference type="CDD" id="cd00146">
    <property type="entry name" value="PKD"/>
    <property type="match status" value="1"/>
</dbReference>